<keyword evidence="2" id="KW-0547">Nucleotide-binding</keyword>
<evidence type="ECO:0000313" key="3">
    <source>
        <dbReference type="Proteomes" id="UP000046067"/>
    </source>
</evidence>
<gene>
    <name evidence="2" type="ORF">ERS013201_01215</name>
</gene>
<evidence type="ECO:0000313" key="2">
    <source>
        <dbReference type="EMBL" id="CSB88692.1"/>
    </source>
</evidence>
<name>A0A655NZK8_VIBCL</name>
<dbReference type="Pfam" id="PF11898">
    <property type="entry name" value="DUF3418"/>
    <property type="match status" value="1"/>
</dbReference>
<dbReference type="EMBL" id="CWQJ01000006">
    <property type="protein sequence ID" value="CSB88692.1"/>
    <property type="molecule type" value="Genomic_DNA"/>
</dbReference>
<dbReference type="Proteomes" id="UP000046067">
    <property type="component" value="Unassembled WGS sequence"/>
</dbReference>
<feature type="domain" description="RNA helicase HrpA C-terminal" evidence="1">
    <location>
        <begin position="2"/>
        <end position="137"/>
    </location>
</feature>
<proteinExistence type="predicted"/>
<keyword evidence="2" id="KW-0347">Helicase</keyword>
<keyword evidence="2" id="KW-0378">Hydrolase</keyword>
<keyword evidence="2" id="KW-0067">ATP-binding</keyword>
<protein>
    <submittedName>
        <fullName evidence="2">ATP-dependent helicase HrpA</fullName>
    </submittedName>
</protein>
<dbReference type="GO" id="GO:0004386">
    <property type="term" value="F:helicase activity"/>
    <property type="evidence" value="ECO:0007669"/>
    <property type="project" value="UniProtKB-KW"/>
</dbReference>
<reference evidence="2 3" key="1">
    <citation type="submission" date="2015-07" db="EMBL/GenBank/DDBJ databases">
        <authorList>
            <consortium name="Pathogen Informatics"/>
        </authorList>
    </citation>
    <scope>NUCLEOTIDE SEQUENCE [LARGE SCALE GENOMIC DNA]</scope>
    <source>
        <strain evidence="2 3">A325</strain>
    </source>
</reference>
<accession>A0A655NZK8</accession>
<sequence length="139" mass="16136">MTTAYNINKRLKGKVDFTMAFALSDVKAQIEGLIFSGFATECGWKRLPDILRYMRAIERRMEKLPVDPNKDRLHMLKIESVANKYKELLNKIPKGMAIPDNVREIRWMLEELRVSYFAQQLGTPYPVSDKRIINAIEAC</sequence>
<organism evidence="2 3">
    <name type="scientific">Vibrio cholerae</name>
    <dbReference type="NCBI Taxonomy" id="666"/>
    <lineage>
        <taxon>Bacteria</taxon>
        <taxon>Pseudomonadati</taxon>
        <taxon>Pseudomonadota</taxon>
        <taxon>Gammaproteobacteria</taxon>
        <taxon>Vibrionales</taxon>
        <taxon>Vibrionaceae</taxon>
        <taxon>Vibrio</taxon>
    </lineage>
</organism>
<evidence type="ECO:0000259" key="1">
    <source>
        <dbReference type="Pfam" id="PF11898"/>
    </source>
</evidence>
<dbReference type="InterPro" id="IPR024590">
    <property type="entry name" value="HrpA_C"/>
</dbReference>
<dbReference type="AlphaFoldDB" id="A0A655NZK8"/>